<accession>A0AAV7Q4K1</accession>
<proteinExistence type="predicted"/>
<keyword evidence="2" id="KW-1185">Reference proteome</keyword>
<protein>
    <submittedName>
        <fullName evidence="1">Uncharacterized protein</fullName>
    </submittedName>
</protein>
<evidence type="ECO:0000313" key="1">
    <source>
        <dbReference type="EMBL" id="KAJ1135301.1"/>
    </source>
</evidence>
<evidence type="ECO:0000313" key="2">
    <source>
        <dbReference type="Proteomes" id="UP001066276"/>
    </source>
</evidence>
<sequence>MEPDGLRPRGAVNRAALRVMVRNLAWGVVSGMSTGEEQDLRQILVAMQHSLTQIDGKIDSISYRMDRMTECLDKHAERLDQSERGRLCSLEQELAQLEQEHLHGADSRAGGHIHTKLIEFQDTAFMEIQHLEKYATARAYGDGERAGSVLANLIRPSREKSMIIAVQAEDGSEIRDPERIVARFCDYYDSIYASKVAPDQEALMDYLAHIDMPRLTGADRCAMQHPLMEICNPGIMCPMVEGPLDSHTTGQLNDLGHNGDSLGADSAHVGVFSEPDLVGLAELVQGHDCRTLVMQNGLEVLQDLLHQALEGLFADEQLRGLLLAADLAESDSPGLVVVRLLDSTNGRSALARSLCVSSLGGAFHPVEQYKNVIT</sequence>
<dbReference type="Proteomes" id="UP001066276">
    <property type="component" value="Chromosome 6"/>
</dbReference>
<dbReference type="EMBL" id="JANPWB010000010">
    <property type="protein sequence ID" value="KAJ1135301.1"/>
    <property type="molecule type" value="Genomic_DNA"/>
</dbReference>
<reference evidence="1" key="1">
    <citation type="journal article" date="2022" name="bioRxiv">
        <title>Sequencing and chromosome-scale assembly of the giantPleurodeles waltlgenome.</title>
        <authorList>
            <person name="Brown T."/>
            <person name="Elewa A."/>
            <person name="Iarovenko S."/>
            <person name="Subramanian E."/>
            <person name="Araus A.J."/>
            <person name="Petzold A."/>
            <person name="Susuki M."/>
            <person name="Suzuki K.-i.T."/>
            <person name="Hayashi T."/>
            <person name="Toyoda A."/>
            <person name="Oliveira C."/>
            <person name="Osipova E."/>
            <person name="Leigh N.D."/>
            <person name="Simon A."/>
            <person name="Yun M.H."/>
        </authorList>
    </citation>
    <scope>NUCLEOTIDE SEQUENCE</scope>
    <source>
        <strain evidence="1">20211129_DDA</strain>
        <tissue evidence="1">Liver</tissue>
    </source>
</reference>
<comment type="caution">
    <text evidence="1">The sequence shown here is derived from an EMBL/GenBank/DDBJ whole genome shotgun (WGS) entry which is preliminary data.</text>
</comment>
<organism evidence="1 2">
    <name type="scientific">Pleurodeles waltl</name>
    <name type="common">Iberian ribbed newt</name>
    <dbReference type="NCBI Taxonomy" id="8319"/>
    <lineage>
        <taxon>Eukaryota</taxon>
        <taxon>Metazoa</taxon>
        <taxon>Chordata</taxon>
        <taxon>Craniata</taxon>
        <taxon>Vertebrata</taxon>
        <taxon>Euteleostomi</taxon>
        <taxon>Amphibia</taxon>
        <taxon>Batrachia</taxon>
        <taxon>Caudata</taxon>
        <taxon>Salamandroidea</taxon>
        <taxon>Salamandridae</taxon>
        <taxon>Pleurodelinae</taxon>
        <taxon>Pleurodeles</taxon>
    </lineage>
</organism>
<gene>
    <name evidence="1" type="ORF">NDU88_001741</name>
</gene>
<dbReference type="AlphaFoldDB" id="A0AAV7Q4K1"/>
<name>A0AAV7Q4K1_PLEWA</name>